<keyword evidence="6 11" id="KW-0547">Nucleotide-binding</keyword>
<feature type="binding site" evidence="11">
    <location>
        <position position="162"/>
    </location>
    <ligand>
        <name>ATP</name>
        <dbReference type="ChEBI" id="CHEBI:30616"/>
    </ligand>
</feature>
<dbReference type="EC" id="2.7.4.22" evidence="11"/>
<keyword evidence="7 11" id="KW-0418">Kinase</keyword>
<dbReference type="CDD" id="cd04254">
    <property type="entry name" value="AAK_UMPK-PyrH-Ec"/>
    <property type="match status" value="1"/>
</dbReference>
<evidence type="ECO:0000256" key="4">
    <source>
        <dbReference type="ARBA" id="ARBA00022490"/>
    </source>
</evidence>
<dbReference type="InterPro" id="IPR036393">
    <property type="entry name" value="AceGlu_kinase-like_sf"/>
</dbReference>
<evidence type="ECO:0000256" key="9">
    <source>
        <dbReference type="ARBA" id="ARBA00022975"/>
    </source>
</evidence>
<organism evidence="13 14">
    <name type="scientific">Rhodopseudomonas palustris (strain ATCC BAA-98 / CGA009)</name>
    <dbReference type="NCBI Taxonomy" id="258594"/>
    <lineage>
        <taxon>Bacteria</taxon>
        <taxon>Pseudomonadati</taxon>
        <taxon>Pseudomonadota</taxon>
        <taxon>Alphaproteobacteria</taxon>
        <taxon>Hyphomicrobiales</taxon>
        <taxon>Nitrobacteraceae</taxon>
        <taxon>Rhodopseudomonas</taxon>
    </lineage>
</organism>
<evidence type="ECO:0000256" key="6">
    <source>
        <dbReference type="ARBA" id="ARBA00022741"/>
    </source>
</evidence>
<dbReference type="Gene3D" id="3.40.1160.10">
    <property type="entry name" value="Acetylglutamate kinase-like"/>
    <property type="match status" value="1"/>
</dbReference>
<dbReference type="PANTHER" id="PTHR42833">
    <property type="entry name" value="URIDYLATE KINASE"/>
    <property type="match status" value="1"/>
</dbReference>
<feature type="binding site" evidence="11">
    <location>
        <position position="171"/>
    </location>
    <ligand>
        <name>ATP</name>
        <dbReference type="ChEBI" id="CHEBI:30616"/>
    </ligand>
</feature>
<comment type="caution">
    <text evidence="11">Lacks conserved residue(s) required for the propagation of feature annotation.</text>
</comment>
<dbReference type="InterPro" id="IPR015963">
    <property type="entry name" value="Uridylate_kinase_bac"/>
</dbReference>
<dbReference type="GO" id="GO:0005524">
    <property type="term" value="F:ATP binding"/>
    <property type="evidence" value="ECO:0007669"/>
    <property type="project" value="UniProtKB-KW"/>
</dbReference>
<evidence type="ECO:0000256" key="1">
    <source>
        <dbReference type="ARBA" id="ARBA00004496"/>
    </source>
</evidence>
<dbReference type="FunFam" id="3.40.1160.10:FF:000001">
    <property type="entry name" value="Uridylate kinase"/>
    <property type="match status" value="1"/>
</dbReference>
<dbReference type="NCBIfam" id="TIGR02075">
    <property type="entry name" value="pyrH_bact"/>
    <property type="match status" value="1"/>
</dbReference>
<evidence type="ECO:0000256" key="7">
    <source>
        <dbReference type="ARBA" id="ARBA00022777"/>
    </source>
</evidence>
<feature type="binding site" evidence="11">
    <location>
        <position position="59"/>
    </location>
    <ligand>
        <name>ATP</name>
        <dbReference type="ChEBI" id="CHEBI:30616"/>
    </ligand>
</feature>
<dbReference type="GO" id="GO:0044210">
    <property type="term" value="P:'de novo' CTP biosynthetic process"/>
    <property type="evidence" value="ECO:0007669"/>
    <property type="project" value="UniProtKB-UniRule"/>
</dbReference>
<feature type="binding site" evidence="11">
    <location>
        <position position="163"/>
    </location>
    <ligand>
        <name>ATP</name>
        <dbReference type="ChEBI" id="CHEBI:30616"/>
    </ligand>
</feature>
<feature type="domain" description="Aspartate/glutamate/uridylate kinase" evidence="12">
    <location>
        <begin position="8"/>
        <end position="216"/>
    </location>
</feature>
<comment type="subcellular location">
    <subcellularLocation>
        <location evidence="1 11">Cytoplasm</location>
    </subcellularLocation>
</comment>
<dbReference type="KEGG" id="rpa:TX73_015130"/>
<evidence type="ECO:0000256" key="5">
    <source>
        <dbReference type="ARBA" id="ARBA00022679"/>
    </source>
</evidence>
<dbReference type="GO" id="GO:0005829">
    <property type="term" value="C:cytosol"/>
    <property type="evidence" value="ECO:0007669"/>
    <property type="project" value="TreeGrafter"/>
</dbReference>
<comment type="catalytic activity">
    <reaction evidence="10 11">
        <text>UMP + ATP = UDP + ADP</text>
        <dbReference type="Rhea" id="RHEA:24400"/>
        <dbReference type="ChEBI" id="CHEBI:30616"/>
        <dbReference type="ChEBI" id="CHEBI:57865"/>
        <dbReference type="ChEBI" id="CHEBI:58223"/>
        <dbReference type="ChEBI" id="CHEBI:456216"/>
        <dbReference type="EC" id="2.7.4.22"/>
    </reaction>
</comment>
<evidence type="ECO:0000313" key="14">
    <source>
        <dbReference type="Proteomes" id="UP000001426"/>
    </source>
</evidence>
<dbReference type="InterPro" id="IPR011817">
    <property type="entry name" value="Uridylate_kinase"/>
</dbReference>
<accession>A0AAE9Y406</accession>
<feature type="binding site" evidence="11">
    <location>
        <position position="168"/>
    </location>
    <ligand>
        <name>ATP</name>
        <dbReference type="ChEBI" id="CHEBI:30616"/>
    </ligand>
</feature>
<proteinExistence type="inferred from homology"/>
<keyword evidence="4 11" id="KW-0963">Cytoplasm</keyword>
<gene>
    <name evidence="11 13" type="primary">pyrH</name>
    <name evidence="13" type="ORF">TX73_015130</name>
</gene>
<dbReference type="AlphaFoldDB" id="A0AAE9Y406"/>
<name>A0AAE9Y406_RHOPA</name>
<evidence type="ECO:0000313" key="13">
    <source>
        <dbReference type="EMBL" id="WCL93090.1"/>
    </source>
</evidence>
<evidence type="ECO:0000256" key="10">
    <source>
        <dbReference type="ARBA" id="ARBA00047767"/>
    </source>
</evidence>
<dbReference type="SMR" id="A0AAE9Y406"/>
<dbReference type="Pfam" id="PF00696">
    <property type="entry name" value="AA_kinase"/>
    <property type="match status" value="1"/>
</dbReference>
<keyword evidence="5 11" id="KW-0808">Transferase</keyword>
<reference evidence="13 14" key="1">
    <citation type="journal article" date="2004" name="Nat. Biotechnol.">
        <title>Complete genome sequence of the metabolically versatile photosynthetic bacterium Rhodopseudomonas palustris.</title>
        <authorList>
            <person name="Larimer F.W."/>
            <person name="Chain P."/>
            <person name="Hauser L."/>
            <person name="Lamerdin J."/>
            <person name="Malfatti S."/>
            <person name="Do L."/>
            <person name="Land M.L."/>
            <person name="Pelletier D.A."/>
            <person name="Beatty J.T."/>
            <person name="Lang A.S."/>
            <person name="Tabita F.R."/>
            <person name="Gibson J.L."/>
            <person name="Hanson T.E."/>
            <person name="Bobst C."/>
            <person name="Torres J.L."/>
            <person name="Peres C."/>
            <person name="Harrison F.H."/>
            <person name="Gibson J."/>
            <person name="Harwood C.S."/>
        </authorList>
    </citation>
    <scope>NUCLEOTIDE SEQUENCE [LARGE SCALE GENOMIC DNA]</scope>
    <source>
        <strain evidence="14">ATCC BAA-98 / CGA009</strain>
    </source>
</reference>
<keyword evidence="8 11" id="KW-0067">ATP-binding</keyword>
<dbReference type="InterPro" id="IPR001048">
    <property type="entry name" value="Asp/Glu/Uridylate_kinase"/>
</dbReference>
<dbReference type="PANTHER" id="PTHR42833:SF4">
    <property type="entry name" value="URIDYLATE KINASE PUMPKIN, CHLOROPLASTIC"/>
    <property type="match status" value="1"/>
</dbReference>
<protein>
    <recommendedName>
        <fullName evidence="11">Uridylate kinase</fullName>
        <shortName evidence="11">UK</shortName>
        <ecNumber evidence="11">2.7.4.22</ecNumber>
    </recommendedName>
    <alternativeName>
        <fullName evidence="11">Uridine monophosphate kinase</fullName>
        <shortName evidence="11">UMP kinase</shortName>
        <shortName evidence="11">UMPK</shortName>
    </alternativeName>
</protein>
<dbReference type="GO" id="GO:0006225">
    <property type="term" value="P:UDP biosynthetic process"/>
    <property type="evidence" value="ECO:0007669"/>
    <property type="project" value="TreeGrafter"/>
</dbReference>
<dbReference type="HAMAP" id="MF_01220_B">
    <property type="entry name" value="PyrH_B"/>
    <property type="match status" value="1"/>
</dbReference>
<sequence>MAEPIYRRVLVKLSGEYFAGPQDYGIDQATIDRVAGELIAARSLGIEIAVVIGGGNIFRGVEVSARGVSRTTGDTMGMLATVMNCLALAEALQRHGQKARTLAALMMPEVCELYTRAAAEQTLREGGIALLAAGTGNPYFTTDTAAVLRAAEIGAGAVLKATNVDGVYSADPKLDPNAKRFEKLTHSEALAGGYKVMDATAFALARETSLPIIVFSIAEPGSIGAVLSGAGRATVVAG</sequence>
<dbReference type="SUPFAM" id="SSF53633">
    <property type="entry name" value="Carbamate kinase-like"/>
    <property type="match status" value="1"/>
</dbReference>
<dbReference type="GeneID" id="66894002"/>
<comment type="function">
    <text evidence="11">Catalyzes the reversible phosphorylation of UMP to UDP.</text>
</comment>
<keyword evidence="14" id="KW-1185">Reference proteome</keyword>
<feature type="binding site" evidence="11">
    <location>
        <begin position="135"/>
        <end position="142"/>
    </location>
    <ligand>
        <name>UMP</name>
        <dbReference type="ChEBI" id="CHEBI:57865"/>
    </ligand>
</feature>
<comment type="activity regulation">
    <text evidence="11">Inhibited by UTP.</text>
</comment>
<evidence type="ECO:0000259" key="12">
    <source>
        <dbReference type="Pfam" id="PF00696"/>
    </source>
</evidence>
<feature type="binding site" evidence="11">
    <location>
        <position position="54"/>
    </location>
    <ligand>
        <name>UMP</name>
        <dbReference type="ChEBI" id="CHEBI:57865"/>
    </ligand>
</feature>
<dbReference type="RefSeq" id="WP_011158469.1">
    <property type="nucleotide sequence ID" value="NZ_CP116810.1"/>
</dbReference>
<comment type="pathway">
    <text evidence="2 11">Pyrimidine metabolism; CTP biosynthesis via de novo pathway; UDP from UMP (UMPK route): step 1/1.</text>
</comment>
<feature type="binding site" evidence="11">
    <location>
        <position position="55"/>
    </location>
    <ligand>
        <name>ATP</name>
        <dbReference type="ChEBI" id="CHEBI:30616"/>
    </ligand>
</feature>
<evidence type="ECO:0000256" key="2">
    <source>
        <dbReference type="ARBA" id="ARBA00004791"/>
    </source>
</evidence>
<dbReference type="PIRSF" id="PIRSF005650">
    <property type="entry name" value="Uridylate_kin"/>
    <property type="match status" value="1"/>
</dbReference>
<dbReference type="Proteomes" id="UP000001426">
    <property type="component" value="Chromosome"/>
</dbReference>
<dbReference type="EMBL" id="CP116810">
    <property type="protein sequence ID" value="WCL93090.1"/>
    <property type="molecule type" value="Genomic_DNA"/>
</dbReference>
<dbReference type="GO" id="GO:0033862">
    <property type="term" value="F:UMP kinase activity"/>
    <property type="evidence" value="ECO:0007669"/>
    <property type="project" value="UniProtKB-EC"/>
</dbReference>
<evidence type="ECO:0000256" key="8">
    <source>
        <dbReference type="ARBA" id="ARBA00022840"/>
    </source>
</evidence>
<comment type="similarity">
    <text evidence="3 11">Belongs to the UMP kinase family.</text>
</comment>
<evidence type="ECO:0000256" key="3">
    <source>
        <dbReference type="ARBA" id="ARBA00007614"/>
    </source>
</evidence>
<feature type="binding site" evidence="11">
    <location>
        <begin position="12"/>
        <end position="15"/>
    </location>
    <ligand>
        <name>ATP</name>
        <dbReference type="ChEBI" id="CHEBI:30616"/>
    </ligand>
</feature>
<evidence type="ECO:0000256" key="11">
    <source>
        <dbReference type="HAMAP-Rule" id="MF_01220"/>
    </source>
</evidence>
<keyword evidence="9 11" id="KW-0665">Pyrimidine biosynthesis</keyword>
<feature type="binding site" evidence="11">
    <location>
        <position position="74"/>
    </location>
    <ligand>
        <name>UMP</name>
        <dbReference type="ChEBI" id="CHEBI:57865"/>
    </ligand>
</feature>
<comment type="subunit">
    <text evidence="11">Homohexamer.</text>
</comment>